<proteinExistence type="predicted"/>
<feature type="region of interest" description="Disordered" evidence="1">
    <location>
        <begin position="165"/>
        <end position="203"/>
    </location>
</feature>
<dbReference type="AlphaFoldDB" id="A0A1N6EZ71"/>
<evidence type="ECO:0000256" key="1">
    <source>
        <dbReference type="SAM" id="MobiDB-lite"/>
    </source>
</evidence>
<gene>
    <name evidence="2" type="ORF">SAMN05443544_1594</name>
</gene>
<organism evidence="2 3">
    <name type="scientific">Agromyces cerinus subsp. cerinus</name>
    <dbReference type="NCBI Taxonomy" id="232089"/>
    <lineage>
        <taxon>Bacteria</taxon>
        <taxon>Bacillati</taxon>
        <taxon>Actinomycetota</taxon>
        <taxon>Actinomycetes</taxon>
        <taxon>Micrococcales</taxon>
        <taxon>Microbacteriaceae</taxon>
        <taxon>Agromyces</taxon>
    </lineage>
</organism>
<sequence length="203" mass="20803">MTLTRILPTLRRSIPDPISMDRWPEATIASTTDLSVGGVSLLRLAEVCGTPAVHLGRAVEPGTGGRLASATLHTGVVVVRVLEASAQRGLERAIVIDGDLTELDPAWAEARLIGRASVARAVPTTLTAPSGCSALAPIALPGDLGAGDLLALPYTAVTDDAGVARPASGWRSVAQTSDLAREESAYRSAGTTSAAKSSSPDRS</sequence>
<dbReference type="OrthoDB" id="4578191at2"/>
<name>A0A1N6EZ71_9MICO</name>
<dbReference type="Proteomes" id="UP000184699">
    <property type="component" value="Unassembled WGS sequence"/>
</dbReference>
<keyword evidence="3" id="KW-1185">Reference proteome</keyword>
<evidence type="ECO:0000313" key="2">
    <source>
        <dbReference type="EMBL" id="SIN88320.1"/>
    </source>
</evidence>
<evidence type="ECO:0000313" key="3">
    <source>
        <dbReference type="Proteomes" id="UP000184699"/>
    </source>
</evidence>
<protein>
    <submittedName>
        <fullName evidence="2">Uncharacterized protein</fullName>
    </submittedName>
</protein>
<reference evidence="3" key="1">
    <citation type="submission" date="2016-11" db="EMBL/GenBank/DDBJ databases">
        <authorList>
            <person name="Varghese N."/>
            <person name="Submissions S."/>
        </authorList>
    </citation>
    <scope>NUCLEOTIDE SEQUENCE [LARGE SCALE GENOMIC DNA]</scope>
    <source>
        <strain evidence="3">DSM 8595</strain>
    </source>
</reference>
<accession>A0A1N6EZ71</accession>
<dbReference type="EMBL" id="FSRJ01000002">
    <property type="protein sequence ID" value="SIN88320.1"/>
    <property type="molecule type" value="Genomic_DNA"/>
</dbReference>
<dbReference type="RefSeq" id="WP_074259807.1">
    <property type="nucleotide sequence ID" value="NZ_FSRJ01000002.1"/>
</dbReference>
<feature type="compositionally biased region" description="Low complexity" evidence="1">
    <location>
        <begin position="188"/>
        <end position="203"/>
    </location>
</feature>